<evidence type="ECO:0000256" key="5">
    <source>
        <dbReference type="ARBA" id="ARBA00022679"/>
    </source>
</evidence>
<dbReference type="AlphaFoldDB" id="A0A0J8GFX3"/>
<dbReference type="PATRIC" id="fig|1430899.3.peg.1235"/>
<sequence length="162" mass="17949">MSSNGIIHVRIDERLIHGQVATMWTNTIKATRIMIVDDGVVKSEIEKTALKTAVPSGVKLSILTSQGAIKNILADKYIGQKVFLIVKNPRVLKELVDGGVTLPQINVGNMSTKKDSKQIKKSVSVTEEDLENFDYFVKKGIKLTAQMVPSEEEVPFQNLLKK</sequence>
<dbReference type="InterPro" id="IPR004720">
    <property type="entry name" value="PTS_IIB_sorbose-sp"/>
</dbReference>
<keyword evidence="7" id="KW-0418">Kinase</keyword>
<evidence type="ECO:0000259" key="8">
    <source>
        <dbReference type="PROSITE" id="PS51101"/>
    </source>
</evidence>
<evidence type="ECO:0000256" key="1">
    <source>
        <dbReference type="ARBA" id="ARBA00004496"/>
    </source>
</evidence>
<evidence type="ECO:0000313" key="10">
    <source>
        <dbReference type="Proteomes" id="UP000052258"/>
    </source>
</evidence>
<evidence type="ECO:0000256" key="7">
    <source>
        <dbReference type="ARBA" id="ARBA00022777"/>
    </source>
</evidence>
<evidence type="ECO:0000256" key="2">
    <source>
        <dbReference type="ARBA" id="ARBA00022448"/>
    </source>
</evidence>
<organism evidence="9 10">
    <name type="scientific">Listeria fleischmannii 1991</name>
    <dbReference type="NCBI Taxonomy" id="1430899"/>
    <lineage>
        <taxon>Bacteria</taxon>
        <taxon>Bacillati</taxon>
        <taxon>Bacillota</taxon>
        <taxon>Bacilli</taxon>
        <taxon>Bacillales</taxon>
        <taxon>Listeriaceae</taxon>
        <taxon>Listeria</taxon>
    </lineage>
</organism>
<keyword evidence="4" id="KW-0762">Sugar transport</keyword>
<dbReference type="PROSITE" id="PS51101">
    <property type="entry name" value="PTS_EIIB_TYPE_4"/>
    <property type="match status" value="1"/>
</dbReference>
<comment type="subcellular location">
    <subcellularLocation>
        <location evidence="1">Cytoplasm</location>
    </subcellularLocation>
</comment>
<evidence type="ECO:0000256" key="3">
    <source>
        <dbReference type="ARBA" id="ARBA00022490"/>
    </source>
</evidence>
<comment type="caution">
    <text evidence="9">The sequence shown here is derived from an EMBL/GenBank/DDBJ whole genome shotgun (WGS) entry which is preliminary data.</text>
</comment>
<dbReference type="OrthoDB" id="9788818at2"/>
<dbReference type="Pfam" id="PF03830">
    <property type="entry name" value="PTSIIB_sorb"/>
    <property type="match status" value="1"/>
</dbReference>
<keyword evidence="6" id="KW-0598">Phosphotransferase system</keyword>
<accession>A0A0J8GFX3</accession>
<dbReference type="CDD" id="cd00001">
    <property type="entry name" value="PTS_IIB_man"/>
    <property type="match status" value="1"/>
</dbReference>
<evidence type="ECO:0000256" key="4">
    <source>
        <dbReference type="ARBA" id="ARBA00022597"/>
    </source>
</evidence>
<dbReference type="GO" id="GO:0009401">
    <property type="term" value="P:phosphoenolpyruvate-dependent sugar phosphotransferase system"/>
    <property type="evidence" value="ECO:0007669"/>
    <property type="project" value="UniProtKB-KW"/>
</dbReference>
<dbReference type="SUPFAM" id="SSF52728">
    <property type="entry name" value="PTS IIb component"/>
    <property type="match status" value="1"/>
</dbReference>
<name>A0A0J8GFX3_9LIST</name>
<keyword evidence="5 9" id="KW-0808">Transferase</keyword>
<proteinExistence type="predicted"/>
<keyword evidence="10" id="KW-1185">Reference proteome</keyword>
<reference evidence="9 10" key="1">
    <citation type="journal article" date="2015" name="Genome Biol. Evol.">
        <title>Comparative Genomics of Listeria Sensu Lato: Genus-Wide Differences in Evolutionary Dynamics and the Progressive Gain of Complex, Potentially Pathogenicity-Related Traits through Lateral Gene Transfer.</title>
        <authorList>
            <person name="Chiara M."/>
            <person name="Caruso M."/>
            <person name="D'Erchia A.M."/>
            <person name="Manzari C."/>
            <person name="Fraccalvieri R."/>
            <person name="Goffredo E."/>
            <person name="Latorre L."/>
            <person name="Miccolupo A."/>
            <person name="Padalino I."/>
            <person name="Santagada G."/>
            <person name="Chiocco D."/>
            <person name="Pesole G."/>
            <person name="Horner D.S."/>
            <person name="Parisi A."/>
        </authorList>
    </citation>
    <scope>NUCLEOTIDE SEQUENCE [LARGE SCALE GENOMIC DNA]</scope>
    <source>
        <strain evidence="9 10">1991</strain>
    </source>
</reference>
<dbReference type="GO" id="GO:0008982">
    <property type="term" value="F:protein-N(PI)-phosphohistidine-sugar phosphotransferase activity"/>
    <property type="evidence" value="ECO:0007669"/>
    <property type="project" value="InterPro"/>
</dbReference>
<protein>
    <submittedName>
        <fullName evidence="9">Fructose-specific phosphotransferase enzyme IIB component</fullName>
    </submittedName>
</protein>
<keyword evidence="2" id="KW-0813">Transport</keyword>
<dbReference type="Gene3D" id="3.40.35.10">
    <property type="entry name" value="Phosphotransferase system, sorbose subfamily IIB component"/>
    <property type="match status" value="1"/>
</dbReference>
<evidence type="ECO:0000256" key="6">
    <source>
        <dbReference type="ARBA" id="ARBA00022683"/>
    </source>
</evidence>
<dbReference type="GO" id="GO:0016301">
    <property type="term" value="F:kinase activity"/>
    <property type="evidence" value="ECO:0007669"/>
    <property type="project" value="UniProtKB-KW"/>
</dbReference>
<dbReference type="GO" id="GO:0005737">
    <property type="term" value="C:cytoplasm"/>
    <property type="evidence" value="ECO:0007669"/>
    <property type="project" value="UniProtKB-SubCell"/>
</dbReference>
<keyword evidence="3" id="KW-0963">Cytoplasm</keyword>
<evidence type="ECO:0000313" key="9">
    <source>
        <dbReference type="EMBL" id="KMT59924.1"/>
    </source>
</evidence>
<dbReference type="RefSeq" id="WP_007476625.1">
    <property type="nucleotide sequence ID" value="NZ_KQ130614.1"/>
</dbReference>
<feature type="domain" description="PTS EIIB type-4" evidence="8">
    <location>
        <begin position="2"/>
        <end position="162"/>
    </location>
</feature>
<dbReference type="Proteomes" id="UP000052258">
    <property type="component" value="Unassembled WGS sequence"/>
</dbReference>
<gene>
    <name evidence="9" type="ORF">X560_1478</name>
</gene>
<dbReference type="EMBL" id="AZHO01000012">
    <property type="protein sequence ID" value="KMT59924.1"/>
    <property type="molecule type" value="Genomic_DNA"/>
</dbReference>
<dbReference type="InterPro" id="IPR036667">
    <property type="entry name" value="PTS_IIB_sorbose-sp_sf"/>
</dbReference>